<dbReference type="EMBL" id="MK072149">
    <property type="protein sequence ID" value="AYV79498.1"/>
    <property type="molecule type" value="Genomic_DNA"/>
</dbReference>
<reference evidence="1" key="1">
    <citation type="submission" date="2018-10" db="EMBL/GenBank/DDBJ databases">
        <title>Hidden diversity of soil giant viruses.</title>
        <authorList>
            <person name="Schulz F."/>
            <person name="Alteio L."/>
            <person name="Goudeau D."/>
            <person name="Ryan E.M."/>
            <person name="Malmstrom R.R."/>
            <person name="Blanchard J."/>
            <person name="Woyke T."/>
        </authorList>
    </citation>
    <scope>NUCLEOTIDE SEQUENCE</scope>
    <source>
        <strain evidence="1">FNV1</strain>
    </source>
</reference>
<proteinExistence type="predicted"/>
<protein>
    <submittedName>
        <fullName evidence="1">Uncharacterized protein</fullName>
    </submittedName>
</protein>
<accession>A0A3G4ZX54</accession>
<gene>
    <name evidence="1" type="ORF">Faunusvirus18_3</name>
</gene>
<evidence type="ECO:0000313" key="1">
    <source>
        <dbReference type="EMBL" id="AYV79498.1"/>
    </source>
</evidence>
<sequence>MDNLNLFKTRYNKYKLYSKDIVGHIERLKKEITDSPSGNNSNKLTQLIFLNEALNKTTIIMKAYLNTIASYSLGPTTFTSSNGAASLEFNL</sequence>
<organism evidence="1">
    <name type="scientific">Faunusvirus sp</name>
    <dbReference type="NCBI Taxonomy" id="2487766"/>
    <lineage>
        <taxon>Viruses</taxon>
        <taxon>Varidnaviria</taxon>
        <taxon>Bamfordvirae</taxon>
        <taxon>Nucleocytoviricota</taxon>
        <taxon>Megaviricetes</taxon>
        <taxon>Imitervirales</taxon>
        <taxon>Mimiviridae</taxon>
    </lineage>
</organism>
<name>A0A3G4ZX54_9VIRU</name>